<dbReference type="NCBIfam" id="TIGR00326">
    <property type="entry name" value="eubact_ribD"/>
    <property type="match status" value="1"/>
</dbReference>
<evidence type="ECO:0000313" key="16">
    <source>
        <dbReference type="EMBL" id="EMR01058.1"/>
    </source>
</evidence>
<dbReference type="InterPro" id="IPR016193">
    <property type="entry name" value="Cytidine_deaminase-like"/>
</dbReference>
<dbReference type="eggNOG" id="COG0117">
    <property type="taxonomic scope" value="Bacteria"/>
</dbReference>
<evidence type="ECO:0000256" key="3">
    <source>
        <dbReference type="ARBA" id="ARBA00004910"/>
    </source>
</evidence>
<keyword evidence="13" id="KW-0560">Oxidoreductase</keyword>
<dbReference type="EMBL" id="AODQ01000150">
    <property type="protein sequence ID" value="EMR01058.1"/>
    <property type="molecule type" value="Genomic_DNA"/>
</dbReference>
<evidence type="ECO:0000256" key="14">
    <source>
        <dbReference type="ARBA" id="ARBA00023268"/>
    </source>
</evidence>
<dbReference type="PATRIC" id="fig|1279009.4.peg.3851"/>
<keyword evidence="9" id="KW-0686">Riboflavin biosynthesis</keyword>
<evidence type="ECO:0000256" key="6">
    <source>
        <dbReference type="ARBA" id="ARBA00012766"/>
    </source>
</evidence>
<keyword evidence="12" id="KW-0521">NADP</keyword>
<feature type="domain" description="CMP/dCMP-type deaminase" evidence="15">
    <location>
        <begin position="4"/>
        <end position="127"/>
    </location>
</feature>
<dbReference type="InterPro" id="IPR016192">
    <property type="entry name" value="APOBEC/CMP_deaminase_Zn-bd"/>
</dbReference>
<comment type="caution">
    <text evidence="16">The sequence shown here is derived from an EMBL/GenBank/DDBJ whole genome shotgun (WGS) entry which is preliminary data.</text>
</comment>
<evidence type="ECO:0000256" key="1">
    <source>
        <dbReference type="ARBA" id="ARBA00002151"/>
    </source>
</evidence>
<comment type="similarity">
    <text evidence="5">In the C-terminal section; belongs to the HTP reductase family.</text>
</comment>
<evidence type="ECO:0000256" key="7">
    <source>
        <dbReference type="ARBA" id="ARBA00013173"/>
    </source>
</evidence>
<dbReference type="InterPro" id="IPR050765">
    <property type="entry name" value="Riboflavin_Biosynth_HTPR"/>
</dbReference>
<comment type="pathway">
    <text evidence="2">Cofactor biosynthesis; riboflavin biosynthesis; 5-amino-6-(D-ribitylamino)uracil from GTP: step 2/4.</text>
</comment>
<dbReference type="EC" id="3.5.4.26" evidence="6"/>
<dbReference type="InterPro" id="IPR002125">
    <property type="entry name" value="CMP_dCMP_dom"/>
</dbReference>
<dbReference type="OrthoDB" id="9800865at2"/>
<dbReference type="PANTHER" id="PTHR38011">
    <property type="entry name" value="DIHYDROFOLATE REDUCTASE FAMILY PROTEIN (AFU_ORTHOLOGUE AFUA_8G06820)"/>
    <property type="match status" value="1"/>
</dbReference>
<dbReference type="GO" id="GO:0008703">
    <property type="term" value="F:5-amino-6-(5-phosphoribosylamino)uracil reductase activity"/>
    <property type="evidence" value="ECO:0007669"/>
    <property type="project" value="UniProtKB-EC"/>
</dbReference>
<dbReference type="InterPro" id="IPR004794">
    <property type="entry name" value="Eubact_RibD"/>
</dbReference>
<name>M7MX99_9BACT</name>
<evidence type="ECO:0000256" key="9">
    <source>
        <dbReference type="ARBA" id="ARBA00022619"/>
    </source>
</evidence>
<dbReference type="PROSITE" id="PS00903">
    <property type="entry name" value="CYT_DCMP_DEAMINASES_1"/>
    <property type="match status" value="1"/>
</dbReference>
<dbReference type="InterPro" id="IPR024072">
    <property type="entry name" value="DHFR-like_dom_sf"/>
</dbReference>
<dbReference type="Proteomes" id="UP000011910">
    <property type="component" value="Unassembled WGS sequence"/>
</dbReference>
<evidence type="ECO:0000256" key="10">
    <source>
        <dbReference type="ARBA" id="ARBA00022723"/>
    </source>
</evidence>
<keyword evidence="14" id="KW-0511">Multifunctional enzyme</keyword>
<dbReference type="Pfam" id="PF01872">
    <property type="entry name" value="RibD_C"/>
    <property type="match status" value="1"/>
</dbReference>
<evidence type="ECO:0000256" key="5">
    <source>
        <dbReference type="ARBA" id="ARBA00007417"/>
    </source>
</evidence>
<evidence type="ECO:0000256" key="2">
    <source>
        <dbReference type="ARBA" id="ARBA00004882"/>
    </source>
</evidence>
<dbReference type="UniPathway" id="UPA00275">
    <property type="reaction ID" value="UER00401"/>
</dbReference>
<dbReference type="GO" id="GO:0008270">
    <property type="term" value="F:zinc ion binding"/>
    <property type="evidence" value="ECO:0007669"/>
    <property type="project" value="InterPro"/>
</dbReference>
<dbReference type="SUPFAM" id="SSF53927">
    <property type="entry name" value="Cytidine deaminase-like"/>
    <property type="match status" value="1"/>
</dbReference>
<keyword evidence="10" id="KW-0479">Metal-binding</keyword>
<evidence type="ECO:0000259" key="15">
    <source>
        <dbReference type="PROSITE" id="PS51747"/>
    </source>
</evidence>
<comment type="function">
    <text evidence="1">Converts 2,5-diamino-6-(ribosylamino)-4(3h)-pyrimidinone 5'-phosphate into 5-amino-6-(ribosylamino)-2,4(1h,3h)-pyrimidinedione 5'-phosphate.</text>
</comment>
<keyword evidence="11" id="KW-0862">Zinc</keyword>
<dbReference type="PROSITE" id="PS51747">
    <property type="entry name" value="CYT_DCMP_DEAMINASES_2"/>
    <property type="match status" value="1"/>
</dbReference>
<proteinExistence type="inferred from homology"/>
<sequence length="242" mass="27282">MTQEQDRLYMQRALELARLGAGRVSPNPLVGCVVVHQERIIGEGWHRQWGGPHAEVNALESVADKALIAQSTVYVSLEPCNHWGKTPPCTDLLLQHTPRRVVICNADTNPRAAGGLARLQEAGIEVATGLLAEEGRWLNRRFFTSVEKGRPHIILKWAQTADGYMARSDYSSKWISNPYARQLVHKWRSEEDAILVGSNTARHDNPRLTNRDWAPAQAHALRQPLRVVVDRMLSLPEELHLF</sequence>
<evidence type="ECO:0000256" key="13">
    <source>
        <dbReference type="ARBA" id="ARBA00023002"/>
    </source>
</evidence>
<keyword evidence="17" id="KW-1185">Reference proteome</keyword>
<evidence type="ECO:0000256" key="8">
    <source>
        <dbReference type="ARBA" id="ARBA00019930"/>
    </source>
</evidence>
<protein>
    <recommendedName>
        <fullName evidence="8">Riboflavin biosynthesis protein RibD</fullName>
        <ecNumber evidence="7">1.1.1.193</ecNumber>
        <ecNumber evidence="6">3.5.4.26</ecNumber>
    </recommendedName>
</protein>
<dbReference type="Pfam" id="PF00383">
    <property type="entry name" value="dCMP_cyt_deam_1"/>
    <property type="match status" value="1"/>
</dbReference>
<dbReference type="GO" id="GO:0009231">
    <property type="term" value="P:riboflavin biosynthetic process"/>
    <property type="evidence" value="ECO:0007669"/>
    <property type="project" value="UniProtKB-UniPathway"/>
</dbReference>
<dbReference type="EC" id="1.1.1.193" evidence="7"/>
<comment type="similarity">
    <text evidence="4">In the N-terminal section; belongs to the cytidine and deoxycytidylate deaminase family.</text>
</comment>
<evidence type="ECO:0000256" key="12">
    <source>
        <dbReference type="ARBA" id="ARBA00022857"/>
    </source>
</evidence>
<dbReference type="SUPFAM" id="SSF53597">
    <property type="entry name" value="Dihydrofolate reductase-like"/>
    <property type="match status" value="1"/>
</dbReference>
<dbReference type="GO" id="GO:0008835">
    <property type="term" value="F:diaminohydroxyphosphoribosylaminopyrimidine deaminase activity"/>
    <property type="evidence" value="ECO:0007669"/>
    <property type="project" value="UniProtKB-EC"/>
</dbReference>
<dbReference type="eggNOG" id="COG1985">
    <property type="taxonomic scope" value="Bacteria"/>
</dbReference>
<dbReference type="Gene3D" id="3.40.430.10">
    <property type="entry name" value="Dihydrofolate Reductase, subunit A"/>
    <property type="match status" value="1"/>
</dbReference>
<gene>
    <name evidence="16" type="primary">ribD</name>
    <name evidence="16" type="ORF">ADICEAN_03806</name>
</gene>
<evidence type="ECO:0000313" key="17">
    <source>
        <dbReference type="Proteomes" id="UP000011910"/>
    </source>
</evidence>
<dbReference type="InterPro" id="IPR002734">
    <property type="entry name" value="RibDG_C"/>
</dbReference>
<dbReference type="AlphaFoldDB" id="M7MX99"/>
<dbReference type="RefSeq" id="WP_009197185.1">
    <property type="nucleotide sequence ID" value="NZ_AODQ01000150.1"/>
</dbReference>
<dbReference type="PANTHER" id="PTHR38011:SF7">
    <property type="entry name" value="2,5-DIAMINO-6-RIBOSYLAMINO-4(3H)-PYRIMIDINONE 5'-PHOSPHATE REDUCTASE"/>
    <property type="match status" value="1"/>
</dbReference>
<accession>M7MX99</accession>
<dbReference type="Gene3D" id="3.40.140.10">
    <property type="entry name" value="Cytidine Deaminase, domain 2"/>
    <property type="match status" value="1"/>
</dbReference>
<comment type="pathway">
    <text evidence="3">Cofactor biosynthesis; riboflavin biosynthesis; 5-amino-6-(D-ribitylamino)uracil from GTP: step 3/4.</text>
</comment>
<dbReference type="CDD" id="cd01284">
    <property type="entry name" value="Riboflavin_deaminase-reductase"/>
    <property type="match status" value="1"/>
</dbReference>
<organism evidence="16 17">
    <name type="scientific">Cesiribacter andamanensis AMV16</name>
    <dbReference type="NCBI Taxonomy" id="1279009"/>
    <lineage>
        <taxon>Bacteria</taxon>
        <taxon>Pseudomonadati</taxon>
        <taxon>Bacteroidota</taxon>
        <taxon>Cytophagia</taxon>
        <taxon>Cytophagales</taxon>
        <taxon>Cesiribacteraceae</taxon>
        <taxon>Cesiribacter</taxon>
    </lineage>
</organism>
<evidence type="ECO:0000256" key="4">
    <source>
        <dbReference type="ARBA" id="ARBA00005259"/>
    </source>
</evidence>
<dbReference type="STRING" id="1279009.ADICEAN_03806"/>
<evidence type="ECO:0000256" key="11">
    <source>
        <dbReference type="ARBA" id="ARBA00022833"/>
    </source>
</evidence>
<reference evidence="16 17" key="1">
    <citation type="journal article" date="2013" name="Genome Announc.">
        <title>Draft Genome Sequence of Cesiribacter andamanensis Strain AMV16T, Isolated from a Soil Sample from a Mud Volcano in the Andaman Islands, India.</title>
        <authorList>
            <person name="Shivaji S."/>
            <person name="Ara S."/>
            <person name="Begum Z."/>
            <person name="Srinivas T.N."/>
            <person name="Singh A."/>
            <person name="Kumar Pinnaka A."/>
        </authorList>
    </citation>
    <scope>NUCLEOTIDE SEQUENCE [LARGE SCALE GENOMIC DNA]</scope>
    <source>
        <strain evidence="16 17">AMV16</strain>
    </source>
</reference>